<evidence type="ECO:0000256" key="1">
    <source>
        <dbReference type="SAM" id="MobiDB-lite"/>
    </source>
</evidence>
<feature type="compositionally biased region" description="Low complexity" evidence="1">
    <location>
        <begin position="19"/>
        <end position="33"/>
    </location>
</feature>
<feature type="region of interest" description="Disordered" evidence="1">
    <location>
        <begin position="1"/>
        <end position="92"/>
    </location>
</feature>
<reference evidence="2 3" key="1">
    <citation type="journal article" date="2021" name="Nat. Plants">
        <title>The Taxus genome provides insights into paclitaxel biosynthesis.</title>
        <authorList>
            <person name="Xiong X."/>
            <person name="Gou J."/>
            <person name="Liao Q."/>
            <person name="Li Y."/>
            <person name="Zhou Q."/>
            <person name="Bi G."/>
            <person name="Li C."/>
            <person name="Du R."/>
            <person name="Wang X."/>
            <person name="Sun T."/>
            <person name="Guo L."/>
            <person name="Liang H."/>
            <person name="Lu P."/>
            <person name="Wu Y."/>
            <person name="Zhang Z."/>
            <person name="Ro D.K."/>
            <person name="Shang Y."/>
            <person name="Huang S."/>
            <person name="Yan J."/>
        </authorList>
    </citation>
    <scope>NUCLEOTIDE SEQUENCE [LARGE SCALE GENOMIC DNA]</scope>
    <source>
        <strain evidence="2">Ta-2019</strain>
    </source>
</reference>
<keyword evidence="3" id="KW-1185">Reference proteome</keyword>
<evidence type="ECO:0000313" key="2">
    <source>
        <dbReference type="EMBL" id="KAH9289502.1"/>
    </source>
</evidence>
<protein>
    <submittedName>
        <fullName evidence="2">Uncharacterized protein</fullName>
    </submittedName>
</protein>
<name>A0AA38BV27_TAXCH</name>
<dbReference type="Proteomes" id="UP000824469">
    <property type="component" value="Unassembled WGS sequence"/>
</dbReference>
<comment type="caution">
    <text evidence="2">The sequence shown here is derived from an EMBL/GenBank/DDBJ whole genome shotgun (WGS) entry which is preliminary data.</text>
</comment>
<feature type="compositionally biased region" description="Basic and acidic residues" evidence="1">
    <location>
        <begin position="60"/>
        <end position="92"/>
    </location>
</feature>
<organism evidence="2 3">
    <name type="scientific">Taxus chinensis</name>
    <name type="common">Chinese yew</name>
    <name type="synonym">Taxus wallichiana var. chinensis</name>
    <dbReference type="NCBI Taxonomy" id="29808"/>
    <lineage>
        <taxon>Eukaryota</taxon>
        <taxon>Viridiplantae</taxon>
        <taxon>Streptophyta</taxon>
        <taxon>Embryophyta</taxon>
        <taxon>Tracheophyta</taxon>
        <taxon>Spermatophyta</taxon>
        <taxon>Pinopsida</taxon>
        <taxon>Pinidae</taxon>
        <taxon>Conifers II</taxon>
        <taxon>Cupressales</taxon>
        <taxon>Taxaceae</taxon>
        <taxon>Taxus</taxon>
    </lineage>
</organism>
<gene>
    <name evidence="2" type="ORF">KI387_033619</name>
</gene>
<proteinExistence type="predicted"/>
<dbReference type="EMBL" id="JAHRHJ020003813">
    <property type="protein sequence ID" value="KAH9289502.1"/>
    <property type="molecule type" value="Genomic_DNA"/>
</dbReference>
<sequence>MPEPAEKENFRTNCYGTNGTEMPEPAEPGEMGTSNLKQTGTFGPNGREPAGSPEISTKSTETKWDKGTCGKRKPEEAEDQSNHDTCHRMKSQ</sequence>
<feature type="non-terminal residue" evidence="2">
    <location>
        <position position="92"/>
    </location>
</feature>
<dbReference type="AlphaFoldDB" id="A0AA38BV27"/>
<accession>A0AA38BV27</accession>
<evidence type="ECO:0000313" key="3">
    <source>
        <dbReference type="Proteomes" id="UP000824469"/>
    </source>
</evidence>
<feature type="compositionally biased region" description="Basic and acidic residues" evidence="1">
    <location>
        <begin position="1"/>
        <end position="10"/>
    </location>
</feature>